<comment type="similarity">
    <text evidence="2 8">Belongs to the PHP hydrolase family. HisK subfamily.</text>
</comment>
<evidence type="ECO:0000256" key="4">
    <source>
        <dbReference type="ARBA" id="ARBA00022605"/>
    </source>
</evidence>
<sequence length="266" mass="30172">MKFDYHTHHERCGHASGSVRDYIEAALNNGLHIIGISDHTPAFALEEDRPWPGGAMAKSEFPIYVNEVLQLKQDYAGRIEVLLGIEADFLPDSLDVYRSVIHSYPFDYVIGSVHDFAGIGLYNADHWTNLTSQGKLELKNLYYQYIAQSAKCGLYDILGHVDALNRYFPEYSDLRTEAADVTLKTIAASDVVIEINSSDNNWVPNEAFLERALYHGVKVTFGSDAHEPEQTGHDFEKVQSSLRDIGYREWATFRGRKRTMVELHAR</sequence>
<dbReference type="InterPro" id="IPR016195">
    <property type="entry name" value="Pol/histidinol_Pase-like"/>
</dbReference>
<comment type="catalytic activity">
    <reaction evidence="7 8">
        <text>L-histidinol phosphate + H2O = L-histidinol + phosphate</text>
        <dbReference type="Rhea" id="RHEA:14465"/>
        <dbReference type="ChEBI" id="CHEBI:15377"/>
        <dbReference type="ChEBI" id="CHEBI:43474"/>
        <dbReference type="ChEBI" id="CHEBI:57699"/>
        <dbReference type="ChEBI" id="CHEBI:57980"/>
        <dbReference type="EC" id="3.1.3.15"/>
    </reaction>
</comment>
<comment type="caution">
    <text evidence="10">The sequence shown here is derived from an EMBL/GenBank/DDBJ whole genome shotgun (WGS) entry which is preliminary data.</text>
</comment>
<evidence type="ECO:0000256" key="7">
    <source>
        <dbReference type="ARBA" id="ARBA00049158"/>
    </source>
</evidence>
<evidence type="ECO:0000256" key="8">
    <source>
        <dbReference type="RuleBase" id="RU366003"/>
    </source>
</evidence>
<evidence type="ECO:0000256" key="2">
    <source>
        <dbReference type="ARBA" id="ARBA00009152"/>
    </source>
</evidence>
<dbReference type="AlphaFoldDB" id="A0A398CMV0"/>
<dbReference type="Proteomes" id="UP000266340">
    <property type="component" value="Unassembled WGS sequence"/>
</dbReference>
<reference evidence="10 11" key="1">
    <citation type="submission" date="2018-09" db="EMBL/GenBank/DDBJ databases">
        <title>Cohnella cavernae sp. nov., isolated from a karst cave.</title>
        <authorList>
            <person name="Zhu H."/>
        </authorList>
    </citation>
    <scope>NUCLEOTIDE SEQUENCE [LARGE SCALE GENOMIC DNA]</scope>
    <source>
        <strain evidence="10 11">K2E09-144</strain>
    </source>
</reference>
<evidence type="ECO:0000256" key="1">
    <source>
        <dbReference type="ARBA" id="ARBA00004970"/>
    </source>
</evidence>
<gene>
    <name evidence="10" type="ORF">D3H35_25410</name>
</gene>
<keyword evidence="6 8" id="KW-0368">Histidine biosynthesis</keyword>
<dbReference type="GO" id="GO:0000105">
    <property type="term" value="P:L-histidine biosynthetic process"/>
    <property type="evidence" value="ECO:0007669"/>
    <property type="project" value="UniProtKB-UniRule"/>
</dbReference>
<name>A0A398CMV0_9BACL</name>
<dbReference type="PANTHER" id="PTHR21039:SF0">
    <property type="entry name" value="HISTIDINOL-PHOSPHATASE"/>
    <property type="match status" value="1"/>
</dbReference>
<dbReference type="RefSeq" id="WP_119151972.1">
    <property type="nucleotide sequence ID" value="NZ_JBHSOV010000021.1"/>
</dbReference>
<keyword evidence="4 8" id="KW-0028">Amino-acid biosynthesis</keyword>
<feature type="domain" description="PHP" evidence="9">
    <location>
        <begin position="4"/>
        <end position="198"/>
    </location>
</feature>
<evidence type="ECO:0000256" key="3">
    <source>
        <dbReference type="ARBA" id="ARBA00013085"/>
    </source>
</evidence>
<protein>
    <recommendedName>
        <fullName evidence="3 8">Histidinol-phosphatase</fullName>
        <shortName evidence="8">HolPase</shortName>
        <ecNumber evidence="3 8">3.1.3.15</ecNumber>
    </recommendedName>
</protein>
<evidence type="ECO:0000313" key="11">
    <source>
        <dbReference type="Proteomes" id="UP000266340"/>
    </source>
</evidence>
<dbReference type="UniPathway" id="UPA00031">
    <property type="reaction ID" value="UER00013"/>
</dbReference>
<dbReference type="EMBL" id="QXJM01000042">
    <property type="protein sequence ID" value="RIE00911.1"/>
    <property type="molecule type" value="Genomic_DNA"/>
</dbReference>
<comment type="pathway">
    <text evidence="1 8">Amino-acid biosynthesis; L-histidine biosynthesis; L-histidine from 5-phospho-alpha-D-ribose 1-diphosphate: step 8/9.</text>
</comment>
<organism evidence="10 11">
    <name type="scientific">Cohnella faecalis</name>
    <dbReference type="NCBI Taxonomy" id="2315694"/>
    <lineage>
        <taxon>Bacteria</taxon>
        <taxon>Bacillati</taxon>
        <taxon>Bacillota</taxon>
        <taxon>Bacilli</taxon>
        <taxon>Bacillales</taxon>
        <taxon>Paenibacillaceae</taxon>
        <taxon>Cohnella</taxon>
    </lineage>
</organism>
<dbReference type="CDD" id="cd12110">
    <property type="entry name" value="PHP_HisPPase_Hisj_like"/>
    <property type="match status" value="1"/>
</dbReference>
<dbReference type="PANTHER" id="PTHR21039">
    <property type="entry name" value="HISTIDINOL PHOSPHATASE-RELATED"/>
    <property type="match status" value="1"/>
</dbReference>
<dbReference type="GO" id="GO:0005737">
    <property type="term" value="C:cytoplasm"/>
    <property type="evidence" value="ECO:0007669"/>
    <property type="project" value="TreeGrafter"/>
</dbReference>
<evidence type="ECO:0000259" key="9">
    <source>
        <dbReference type="Pfam" id="PF02811"/>
    </source>
</evidence>
<dbReference type="GO" id="GO:0004401">
    <property type="term" value="F:histidinol-phosphatase activity"/>
    <property type="evidence" value="ECO:0007669"/>
    <property type="project" value="UniProtKB-UniRule"/>
</dbReference>
<evidence type="ECO:0000313" key="10">
    <source>
        <dbReference type="EMBL" id="RIE00911.1"/>
    </source>
</evidence>
<evidence type="ECO:0000256" key="6">
    <source>
        <dbReference type="ARBA" id="ARBA00023102"/>
    </source>
</evidence>
<dbReference type="EC" id="3.1.3.15" evidence="3 8"/>
<dbReference type="SUPFAM" id="SSF89550">
    <property type="entry name" value="PHP domain-like"/>
    <property type="match status" value="1"/>
</dbReference>
<accession>A0A398CMV0</accession>
<proteinExistence type="inferred from homology"/>
<dbReference type="InterPro" id="IPR004013">
    <property type="entry name" value="PHP_dom"/>
</dbReference>
<dbReference type="NCBIfam" id="TIGR01856">
    <property type="entry name" value="hisJ_fam"/>
    <property type="match status" value="1"/>
</dbReference>
<dbReference type="Pfam" id="PF02811">
    <property type="entry name" value="PHP"/>
    <property type="match status" value="1"/>
</dbReference>
<keyword evidence="11" id="KW-1185">Reference proteome</keyword>
<dbReference type="OrthoDB" id="9775255at2"/>
<dbReference type="Gene3D" id="3.20.20.140">
    <property type="entry name" value="Metal-dependent hydrolases"/>
    <property type="match status" value="1"/>
</dbReference>
<evidence type="ECO:0000256" key="5">
    <source>
        <dbReference type="ARBA" id="ARBA00022801"/>
    </source>
</evidence>
<dbReference type="NCBIfam" id="NF005596">
    <property type="entry name" value="PRK07328.1"/>
    <property type="match status" value="1"/>
</dbReference>
<dbReference type="InterPro" id="IPR010140">
    <property type="entry name" value="Histidinol_P_phosphatase_HisJ"/>
</dbReference>
<keyword evidence="5 8" id="KW-0378">Hydrolase</keyword>